<evidence type="ECO:0000313" key="2">
    <source>
        <dbReference type="EMBL" id="ESA16526.1"/>
    </source>
</evidence>
<dbReference type="AlphaFoldDB" id="U9ULR0"/>
<proteinExistence type="predicted"/>
<reference evidence="2" key="1">
    <citation type="submission" date="2013-07" db="EMBL/GenBank/DDBJ databases">
        <title>The genome of an arbuscular mycorrhizal fungus provides insights into the evolution of the oldest plant symbiosis.</title>
        <authorList>
            <consortium name="DOE Joint Genome Institute"/>
            <person name="Tisserant E."/>
            <person name="Malbreil M."/>
            <person name="Kuo A."/>
            <person name="Kohler A."/>
            <person name="Symeonidi A."/>
            <person name="Balestrini R."/>
            <person name="Charron P."/>
            <person name="Duensing N."/>
            <person name="Frei-dit-Frey N."/>
            <person name="Gianinazzi-Pearson V."/>
            <person name="Gilbert B."/>
            <person name="Handa Y."/>
            <person name="Hijri M."/>
            <person name="Kaul R."/>
            <person name="Kawaguchi M."/>
            <person name="Krajinski F."/>
            <person name="Lammers P."/>
            <person name="Lapierre D."/>
            <person name="Masclaux F.G."/>
            <person name="Murat C."/>
            <person name="Morin E."/>
            <person name="Ndikumana S."/>
            <person name="Pagni M."/>
            <person name="Petitpierre D."/>
            <person name="Requena N."/>
            <person name="Rosikiewicz P."/>
            <person name="Riley R."/>
            <person name="Saito K."/>
            <person name="San Clemente H."/>
            <person name="Shapiro H."/>
            <person name="van Tuinen D."/>
            <person name="Becard G."/>
            <person name="Bonfante P."/>
            <person name="Paszkowski U."/>
            <person name="Shachar-Hill Y."/>
            <person name="Young J.P."/>
            <person name="Sanders I.R."/>
            <person name="Henrissat B."/>
            <person name="Rensing S.A."/>
            <person name="Grigoriev I.V."/>
            <person name="Corradi N."/>
            <person name="Roux C."/>
            <person name="Martin F."/>
        </authorList>
    </citation>
    <scope>NUCLEOTIDE SEQUENCE</scope>
    <source>
        <strain evidence="2">DAOM 197198</strain>
    </source>
</reference>
<accession>U9ULR0</accession>
<evidence type="ECO:0000256" key="1">
    <source>
        <dbReference type="SAM" id="MobiDB-lite"/>
    </source>
</evidence>
<protein>
    <submittedName>
        <fullName evidence="2">Uncharacterized protein</fullName>
    </submittedName>
</protein>
<dbReference type="HOGENOM" id="CLU_1468949_0_0_1"/>
<dbReference type="EMBL" id="KI280990">
    <property type="protein sequence ID" value="ESA16526.1"/>
    <property type="molecule type" value="Genomic_DNA"/>
</dbReference>
<feature type="region of interest" description="Disordered" evidence="1">
    <location>
        <begin position="162"/>
        <end position="184"/>
    </location>
</feature>
<dbReference type="VEuPathDB" id="FungiDB:RhiirFUN_008503"/>
<gene>
    <name evidence="2" type="ORF">GLOINDRAFT_84247</name>
</gene>
<organism evidence="2">
    <name type="scientific">Rhizophagus irregularis (strain DAOM 181602 / DAOM 197198 / MUCL 43194)</name>
    <name type="common">Arbuscular mycorrhizal fungus</name>
    <name type="synonym">Glomus intraradices</name>
    <dbReference type="NCBI Taxonomy" id="747089"/>
    <lineage>
        <taxon>Eukaryota</taxon>
        <taxon>Fungi</taxon>
        <taxon>Fungi incertae sedis</taxon>
        <taxon>Mucoromycota</taxon>
        <taxon>Glomeromycotina</taxon>
        <taxon>Glomeromycetes</taxon>
        <taxon>Glomerales</taxon>
        <taxon>Glomeraceae</taxon>
        <taxon>Rhizophagus</taxon>
    </lineage>
</organism>
<name>U9ULR0_RHIID</name>
<sequence>MTSAKPVTLPERIVKESTPACKSVTSGNKSSAGTSPLKFYWPVNVDHHVKLNFFLNVITYYFRRTYQRQTRHGRNIPNYCESEESEYEPKRIRRESNTNYSQITESQQSATLYLTPPMTEVVESSSSNSNLENLDGSKIYTHKSSNSNLLLKSIKNPRSQFVHNESSSRESTHVQVQLVQPHIL</sequence>